<comment type="catalytic activity">
    <reaction evidence="1">
        <text>Hydrolysis of terminal non-reducing N-acetyl-D-hexosamine residues in N-acetyl-beta-D-hexosaminides.</text>
        <dbReference type="EC" id="3.2.1.52"/>
    </reaction>
</comment>
<dbReference type="Pfam" id="PF02838">
    <property type="entry name" value="Glyco_hydro_20b"/>
    <property type="match status" value="1"/>
</dbReference>
<dbReference type="EC" id="3.2.1.52" evidence="3"/>
<protein>
    <recommendedName>
        <fullName evidence="3">beta-N-acetylhexosaminidase</fullName>
        <ecNumber evidence="3">3.2.1.52</ecNumber>
    </recommendedName>
</protein>
<dbReference type="SUPFAM" id="SSF55545">
    <property type="entry name" value="beta-N-acetylhexosaminidase-like domain"/>
    <property type="match status" value="1"/>
</dbReference>
<dbReference type="InterPro" id="IPR015883">
    <property type="entry name" value="Glyco_hydro_20_cat"/>
</dbReference>
<dbReference type="GO" id="GO:0016020">
    <property type="term" value="C:membrane"/>
    <property type="evidence" value="ECO:0007669"/>
    <property type="project" value="TreeGrafter"/>
</dbReference>
<dbReference type="PANTHER" id="PTHR22600:SF57">
    <property type="entry name" value="BETA-N-ACETYLHEXOSAMINIDASE"/>
    <property type="match status" value="1"/>
</dbReference>
<comment type="similarity">
    <text evidence="2">Belongs to the glycosyl hydrolase 20 family.</text>
</comment>
<dbReference type="PANTHER" id="PTHR22600">
    <property type="entry name" value="BETA-HEXOSAMINIDASE"/>
    <property type="match status" value="1"/>
</dbReference>
<evidence type="ECO:0000256" key="1">
    <source>
        <dbReference type="ARBA" id="ARBA00001231"/>
    </source>
</evidence>
<evidence type="ECO:0000313" key="9">
    <source>
        <dbReference type="EMBL" id="AIF26782.1"/>
    </source>
</evidence>
<evidence type="ECO:0000259" key="8">
    <source>
        <dbReference type="Pfam" id="PF02838"/>
    </source>
</evidence>
<dbReference type="CDD" id="cd06563">
    <property type="entry name" value="GH20_chitobiase-like"/>
    <property type="match status" value="1"/>
</dbReference>
<evidence type="ECO:0000256" key="6">
    <source>
        <dbReference type="PIRSR" id="PIRSR625705-1"/>
    </source>
</evidence>
<dbReference type="GO" id="GO:0004563">
    <property type="term" value="F:beta-N-acetylhexosaminidase activity"/>
    <property type="evidence" value="ECO:0007669"/>
    <property type="project" value="UniProtKB-EC"/>
</dbReference>
<name>A0A0H3UAS7_9BACT</name>
<dbReference type="PIRSF" id="PIRSF001093">
    <property type="entry name" value="B-hxosamndse_ab_euk"/>
    <property type="match status" value="1"/>
</dbReference>
<evidence type="ECO:0000256" key="3">
    <source>
        <dbReference type="ARBA" id="ARBA00012663"/>
    </source>
</evidence>
<dbReference type="AlphaFoldDB" id="A0A0H3UAS7"/>
<organism evidence="9">
    <name type="scientific">uncultured bacterium fosmid pJB92C9</name>
    <dbReference type="NCBI Taxonomy" id="1478074"/>
    <lineage>
        <taxon>Bacteria</taxon>
        <taxon>environmental samples</taxon>
    </lineage>
</organism>
<dbReference type="Gene3D" id="3.20.20.80">
    <property type="entry name" value="Glycosidases"/>
    <property type="match status" value="1"/>
</dbReference>
<evidence type="ECO:0000256" key="5">
    <source>
        <dbReference type="ARBA" id="ARBA00023295"/>
    </source>
</evidence>
<dbReference type="InterPro" id="IPR025705">
    <property type="entry name" value="Beta_hexosaminidase_sua/sub"/>
</dbReference>
<dbReference type="InterPro" id="IPR029018">
    <property type="entry name" value="Hex-like_dom2"/>
</dbReference>
<evidence type="ECO:0000259" key="7">
    <source>
        <dbReference type="Pfam" id="PF00728"/>
    </source>
</evidence>
<evidence type="ECO:0000256" key="4">
    <source>
        <dbReference type="ARBA" id="ARBA00022801"/>
    </source>
</evidence>
<feature type="domain" description="Glycoside hydrolase family 20 catalytic" evidence="7">
    <location>
        <begin position="91"/>
        <end position="439"/>
    </location>
</feature>
<dbReference type="EMBL" id="KF540246">
    <property type="protein sequence ID" value="AIF26782.1"/>
    <property type="molecule type" value="Genomic_DNA"/>
</dbReference>
<dbReference type="InterPro" id="IPR017853">
    <property type="entry name" value="GH"/>
</dbReference>
<proteinExistence type="inferred from homology"/>
<feature type="active site" description="Proton donor" evidence="6">
    <location>
        <position position="265"/>
    </location>
</feature>
<dbReference type="PRINTS" id="PR00738">
    <property type="entry name" value="GLHYDRLASE20"/>
</dbReference>
<feature type="domain" description="Beta-hexosaminidase bacterial type N-terminal" evidence="8">
    <location>
        <begin position="31"/>
        <end position="88"/>
    </location>
</feature>
<dbReference type="SUPFAM" id="SSF51445">
    <property type="entry name" value="(Trans)glycosidases"/>
    <property type="match status" value="1"/>
</dbReference>
<sequence>MLLSLLISILIIPFPNTYVPGEGYCKTEKVRQHISHKLGEEEYTLDISRNRINIKAGGPSGLFYARQTLDQIRMENGGKLPCVFIQDAPRFSHRGAELDCSRHFFAIDEVKKFLDVMATYKLNRFHWHLTDDHGWRVEIKKYPLLTEIGAYRNGTMIGWDANSNDGIRYGGYYTQEQLRDVVSYAKERGIDIVPEIDLPAHMVSALTAYPYLGCTGGPYSLMTVWDISKDVLCAGKETSYEFLRDVFSEICDIFPYEYVHIGGDECPKVRWESCPNCQAKINELGLKDTDNGTAEQYLQNYVTVRVQKILESFGKKVIGWDEIMEGELAPGSTIMSWRGTEGGIKAAAAGFDVIMTPCQYRYLDYCQAADSSKEPINIGHYLPVQKVYEYNPTEGMDEVSSSRVLGEQGNLWTEFIAEPWHLEYMFLPRILAVAESAWTLPQNKDYARFKSAVLNYHIPDLEAKGYRVCHEIYNEQ</sequence>
<dbReference type="InterPro" id="IPR015882">
    <property type="entry name" value="HEX_bac_N"/>
</dbReference>
<dbReference type="GO" id="GO:0005975">
    <property type="term" value="P:carbohydrate metabolic process"/>
    <property type="evidence" value="ECO:0007669"/>
    <property type="project" value="InterPro"/>
</dbReference>
<dbReference type="Gene3D" id="3.30.379.10">
    <property type="entry name" value="Chitobiase/beta-hexosaminidase domain 2-like"/>
    <property type="match status" value="1"/>
</dbReference>
<keyword evidence="4" id="KW-0378">Hydrolase</keyword>
<keyword evidence="5" id="KW-0326">Glycosidase</keyword>
<dbReference type="GO" id="GO:0030203">
    <property type="term" value="P:glycosaminoglycan metabolic process"/>
    <property type="evidence" value="ECO:0007669"/>
    <property type="project" value="TreeGrafter"/>
</dbReference>
<accession>A0A0H3UAS7</accession>
<dbReference type="Pfam" id="PF00728">
    <property type="entry name" value="Glyco_hydro_20"/>
    <property type="match status" value="1"/>
</dbReference>
<reference evidence="9" key="1">
    <citation type="submission" date="2013-08" db="EMBL/GenBank/DDBJ databases">
        <title>Comparison of modified E. coli strains.</title>
        <authorList>
            <person name="Juergensen J."/>
            <person name="Bonge A."/>
            <person name="Streit W.R."/>
        </authorList>
    </citation>
    <scope>NUCLEOTIDE SEQUENCE</scope>
</reference>
<evidence type="ECO:0000256" key="2">
    <source>
        <dbReference type="ARBA" id="ARBA00006285"/>
    </source>
</evidence>